<feature type="domain" description="SGNH hydrolase-type esterase" evidence="1">
    <location>
        <begin position="31"/>
        <end position="208"/>
    </location>
</feature>
<keyword evidence="2" id="KW-0378">Hydrolase</keyword>
<protein>
    <submittedName>
        <fullName evidence="2">SGNH/GDSL hydrolase family protein</fullName>
    </submittedName>
</protein>
<dbReference type="OrthoDB" id="468550at2"/>
<evidence type="ECO:0000259" key="1">
    <source>
        <dbReference type="Pfam" id="PF13472"/>
    </source>
</evidence>
<dbReference type="Pfam" id="PF13472">
    <property type="entry name" value="Lipase_GDSL_2"/>
    <property type="match status" value="1"/>
</dbReference>
<dbReference type="SUPFAM" id="SSF52266">
    <property type="entry name" value="SGNH hydrolase"/>
    <property type="match status" value="1"/>
</dbReference>
<dbReference type="CDD" id="cd00229">
    <property type="entry name" value="SGNH_hydrolase"/>
    <property type="match status" value="1"/>
</dbReference>
<dbReference type="Proteomes" id="UP000483004">
    <property type="component" value="Unassembled WGS sequence"/>
</dbReference>
<reference evidence="2 3" key="1">
    <citation type="submission" date="2019-09" db="EMBL/GenBank/DDBJ databases">
        <title>Actinomadura physcomitrii sp. nov., a novel actinomycete isolated from moss [Physcomitrium sphaericum (Ludw) Fuernr].</title>
        <authorList>
            <person name="Liu C."/>
            <person name="Zhuang X."/>
        </authorList>
    </citation>
    <scope>NUCLEOTIDE SEQUENCE [LARGE SCALE GENOMIC DNA]</scope>
    <source>
        <strain evidence="2 3">CYP1-1B</strain>
    </source>
</reference>
<evidence type="ECO:0000313" key="2">
    <source>
        <dbReference type="EMBL" id="KAB2390422.1"/>
    </source>
</evidence>
<proteinExistence type="predicted"/>
<dbReference type="InterPro" id="IPR013830">
    <property type="entry name" value="SGNH_hydro"/>
</dbReference>
<sequence>MNAEAAPRRDWKVTQAGKITWPNSGTLRVNFLGDSVGYRGSFASTLENSWRYLMRARLESVGPVAYGSYDHTHNANGNTVFTSVSNVSGGEDLTFVMLGTNNVREAQEYNAFSSDCASALDRVRAAAPDALLVVGGTWMPSNGGPWADCERVAHYNVLIAEQAHKHDGLYVPFTDLFDHAPNRHPTGDPAFGGYTTDGFHPNDTGHRAIYDRYRIALSL</sequence>
<dbReference type="InterPro" id="IPR036514">
    <property type="entry name" value="SGNH_hydro_sf"/>
</dbReference>
<dbReference type="EMBL" id="WBMR01000001">
    <property type="protein sequence ID" value="KAB2390422.1"/>
    <property type="molecule type" value="Genomic_DNA"/>
</dbReference>
<dbReference type="GO" id="GO:0016787">
    <property type="term" value="F:hydrolase activity"/>
    <property type="evidence" value="ECO:0007669"/>
    <property type="project" value="UniProtKB-KW"/>
</dbReference>
<name>A0A6L3W7N0_9ACTN</name>
<comment type="caution">
    <text evidence="2">The sequence shown here is derived from an EMBL/GenBank/DDBJ whole genome shotgun (WGS) entry which is preliminary data.</text>
</comment>
<gene>
    <name evidence="2" type="ORF">F9B16_00905</name>
</gene>
<organism evidence="2 3">
    <name type="scientific">Actinomadura montaniterrae</name>
    <dbReference type="NCBI Taxonomy" id="1803903"/>
    <lineage>
        <taxon>Bacteria</taxon>
        <taxon>Bacillati</taxon>
        <taxon>Actinomycetota</taxon>
        <taxon>Actinomycetes</taxon>
        <taxon>Streptosporangiales</taxon>
        <taxon>Thermomonosporaceae</taxon>
        <taxon>Actinomadura</taxon>
    </lineage>
</organism>
<dbReference type="Gene3D" id="3.40.50.1110">
    <property type="entry name" value="SGNH hydrolase"/>
    <property type="match status" value="1"/>
</dbReference>
<accession>A0A6L3W7N0</accession>
<evidence type="ECO:0000313" key="3">
    <source>
        <dbReference type="Proteomes" id="UP000483004"/>
    </source>
</evidence>
<keyword evidence="3" id="KW-1185">Reference proteome</keyword>
<dbReference type="AlphaFoldDB" id="A0A6L3W7N0"/>